<accession>A0A6J5AGG5</accession>
<evidence type="ECO:0000256" key="1">
    <source>
        <dbReference type="SAM" id="MobiDB-lite"/>
    </source>
</evidence>
<dbReference type="Proteomes" id="UP000494205">
    <property type="component" value="Unassembled WGS sequence"/>
</dbReference>
<gene>
    <name evidence="2" type="ORF">LMG27174_02036</name>
</gene>
<protein>
    <submittedName>
        <fullName evidence="2">Uncharacterized protein</fullName>
    </submittedName>
</protein>
<dbReference type="AlphaFoldDB" id="A0A6J5AGG5"/>
<reference evidence="2 3" key="1">
    <citation type="submission" date="2020-04" db="EMBL/GenBank/DDBJ databases">
        <authorList>
            <person name="De Canck E."/>
        </authorList>
    </citation>
    <scope>NUCLEOTIDE SEQUENCE [LARGE SCALE GENOMIC DNA]</scope>
    <source>
        <strain evidence="2 3">LMG 27174</strain>
    </source>
</reference>
<proteinExistence type="predicted"/>
<feature type="region of interest" description="Disordered" evidence="1">
    <location>
        <begin position="71"/>
        <end position="93"/>
    </location>
</feature>
<dbReference type="RefSeq" id="WP_244973310.1">
    <property type="nucleotide sequence ID" value="NZ_CADIJZ010000006.1"/>
</dbReference>
<sequence length="225" mass="25470">MGGWTDAQLTLHALRNAARRARLRNIPGDNDVNLHFHHPFPPRHQRLLYEYAPRVTGTRVQLPAQTSITASRCHQPDNDDDPSQQAFQCRDGRSLPRHTVQSVDLPDGLYLGLFNGRDDPLGSPLVTGFDGPLIGRLRYCHTVEARDLKLESLDPFEGYRFFPDMEHVAGRDGQTPTGRITMPIQLMLNAGAIVFDGRYFADWTVFIISSVRTVIGRDLRSQRRL</sequence>
<organism evidence="2 3">
    <name type="scientific">Paraburkholderia rhynchosiae</name>
    <dbReference type="NCBI Taxonomy" id="487049"/>
    <lineage>
        <taxon>Bacteria</taxon>
        <taxon>Pseudomonadati</taxon>
        <taxon>Pseudomonadota</taxon>
        <taxon>Betaproteobacteria</taxon>
        <taxon>Burkholderiales</taxon>
        <taxon>Burkholderiaceae</taxon>
        <taxon>Paraburkholderia</taxon>
    </lineage>
</organism>
<evidence type="ECO:0000313" key="3">
    <source>
        <dbReference type="Proteomes" id="UP000494205"/>
    </source>
</evidence>
<evidence type="ECO:0000313" key="2">
    <source>
        <dbReference type="EMBL" id="CAB3668790.1"/>
    </source>
</evidence>
<name>A0A6J5AGG5_9BURK</name>
<dbReference type="EMBL" id="CADIJZ010000006">
    <property type="protein sequence ID" value="CAB3668790.1"/>
    <property type="molecule type" value="Genomic_DNA"/>
</dbReference>